<feature type="transmembrane region" description="Helical" evidence="5">
    <location>
        <begin position="275"/>
        <end position="293"/>
    </location>
</feature>
<feature type="transmembrane region" description="Helical" evidence="5">
    <location>
        <begin position="91"/>
        <end position="111"/>
    </location>
</feature>
<evidence type="ECO:0000256" key="2">
    <source>
        <dbReference type="ARBA" id="ARBA00022692"/>
    </source>
</evidence>
<dbReference type="GO" id="GO:0043190">
    <property type="term" value="C:ATP-binding cassette (ABC) transporter complex"/>
    <property type="evidence" value="ECO:0007669"/>
    <property type="project" value="InterPro"/>
</dbReference>
<keyword evidence="7" id="KW-0934">Plastid</keyword>
<evidence type="ECO:0000256" key="4">
    <source>
        <dbReference type="ARBA" id="ARBA00023136"/>
    </source>
</evidence>
<keyword evidence="4 5" id="KW-0472">Membrane</keyword>
<feature type="transmembrane region" description="Helical" evidence="5">
    <location>
        <begin position="50"/>
        <end position="71"/>
    </location>
</feature>
<evidence type="ECO:0000256" key="5">
    <source>
        <dbReference type="SAM" id="Phobius"/>
    </source>
</evidence>
<dbReference type="EMBL" id="MF101414">
    <property type="protein sequence ID" value="ARW60675.1"/>
    <property type="molecule type" value="Genomic_DNA"/>
</dbReference>
<accession>A0A1Z1M4F1</accession>
<evidence type="ECO:0000256" key="3">
    <source>
        <dbReference type="ARBA" id="ARBA00022989"/>
    </source>
</evidence>
<feature type="domain" description="ABC transmembrane type-2" evidence="6">
    <location>
        <begin position="50"/>
        <end position="292"/>
    </location>
</feature>
<comment type="subcellular location">
    <subcellularLocation>
        <location evidence="1">Membrane</location>
        <topology evidence="1">Multi-pass membrane protein</topology>
    </subcellularLocation>
</comment>
<proteinExistence type="predicted"/>
<sequence length="298" mass="34127">MNSSQESNVKKYQNLIPKKKIKLDLDQEKTYEETHKIIERLYLQSYRRPASLIISMIQPLLWLLLFGSLFQNAPIYLFEEYKIQYKEFLNPGIIIFTGFNSAINAGLPIIFDREFGFLNRILISPITNKNSLIYSCIIHSWLIAIIQILAIILLTIYQTKNSTTLNNSKLLINISISSIIISNISIISIFNALTLPGHIEFIALTTLLINLPTLFASTALAPLSFMPTWLQIICCINPLTYAIEIIRSQSLNNSIKLATEIIKTTWLTINMQQSIIILIILNLMSLIIVKKIIKYKYD</sequence>
<dbReference type="InterPro" id="IPR047817">
    <property type="entry name" value="ABC2_TM_bact-type"/>
</dbReference>
<reference evidence="7" key="1">
    <citation type="journal article" date="2017" name="J. Phycol.">
        <title>Analysis of chloroplast genomes and a supermatrix inform reclassification of the Rhodomelaceae (Rhodophyta).</title>
        <authorList>
            <person name="Diaz-Tapia P."/>
            <person name="Maggs C.A."/>
            <person name="West J.A."/>
            <person name="Verbruggen H."/>
        </authorList>
    </citation>
    <scope>NUCLEOTIDE SEQUENCE</scope>
    <source>
        <strain evidence="7">JH1432</strain>
    </source>
</reference>
<keyword evidence="7" id="KW-0150">Chloroplast</keyword>
<protein>
    <recommendedName>
        <fullName evidence="6">ABC transmembrane type-2 domain-containing protein</fullName>
    </recommendedName>
</protein>
<feature type="transmembrane region" description="Helical" evidence="5">
    <location>
        <begin position="170"/>
        <end position="194"/>
    </location>
</feature>
<dbReference type="AlphaFoldDB" id="A0A1Z1M4F1"/>
<gene>
    <name evidence="7" type="primary">ycf38</name>
</gene>
<dbReference type="Pfam" id="PF01061">
    <property type="entry name" value="ABC2_membrane"/>
    <property type="match status" value="1"/>
</dbReference>
<evidence type="ECO:0000256" key="1">
    <source>
        <dbReference type="ARBA" id="ARBA00004141"/>
    </source>
</evidence>
<organism evidence="7">
    <name type="scientific">Polysiphonia sp</name>
    <dbReference type="NCBI Taxonomy" id="1967842"/>
    <lineage>
        <taxon>Eukaryota</taxon>
        <taxon>Rhodophyta</taxon>
        <taxon>Florideophyceae</taxon>
        <taxon>Rhodymeniophycidae</taxon>
        <taxon>Ceramiales</taxon>
        <taxon>Rhodomelaceae</taxon>
        <taxon>Polysiphonioideae</taxon>
        <taxon>Polysiphonia</taxon>
    </lineage>
</organism>
<dbReference type="InterPro" id="IPR013525">
    <property type="entry name" value="ABC2_TM"/>
</dbReference>
<dbReference type="PANTHER" id="PTHR43229">
    <property type="entry name" value="NODULATION PROTEIN J"/>
    <property type="match status" value="1"/>
</dbReference>
<name>A0A1Z1M4F1_9FLOR</name>
<dbReference type="InterPro" id="IPR051784">
    <property type="entry name" value="Nod_factor_ABC_transporter"/>
</dbReference>
<evidence type="ECO:0000259" key="6">
    <source>
        <dbReference type="PROSITE" id="PS51012"/>
    </source>
</evidence>
<evidence type="ECO:0000313" key="7">
    <source>
        <dbReference type="EMBL" id="ARW60675.1"/>
    </source>
</evidence>
<dbReference type="PIRSF" id="PIRSF006648">
    <property type="entry name" value="DrrB"/>
    <property type="match status" value="1"/>
</dbReference>
<keyword evidence="3 5" id="KW-1133">Transmembrane helix</keyword>
<feature type="transmembrane region" description="Helical" evidence="5">
    <location>
        <begin position="132"/>
        <end position="158"/>
    </location>
</feature>
<dbReference type="GO" id="GO:0140359">
    <property type="term" value="F:ABC-type transporter activity"/>
    <property type="evidence" value="ECO:0007669"/>
    <property type="project" value="InterPro"/>
</dbReference>
<dbReference type="PROSITE" id="PS51012">
    <property type="entry name" value="ABC_TM2"/>
    <property type="match status" value="1"/>
</dbReference>
<dbReference type="PANTHER" id="PTHR43229:SF2">
    <property type="entry name" value="NODULATION PROTEIN J"/>
    <property type="match status" value="1"/>
</dbReference>
<geneLocation type="chloroplast" evidence="7"/>
<keyword evidence="2 5" id="KW-0812">Transmembrane</keyword>
<dbReference type="InterPro" id="IPR000412">
    <property type="entry name" value="ABC_2_transport"/>
</dbReference>
<feature type="transmembrane region" description="Helical" evidence="5">
    <location>
        <begin position="201"/>
        <end position="221"/>
    </location>
</feature>